<organism evidence="2 3">
    <name type="scientific">Candidatus Nitronauta litoralis</name>
    <dbReference type="NCBI Taxonomy" id="2705533"/>
    <lineage>
        <taxon>Bacteria</taxon>
        <taxon>Pseudomonadati</taxon>
        <taxon>Nitrospinota/Tectimicrobiota group</taxon>
        <taxon>Nitrospinota</taxon>
        <taxon>Nitrospinia</taxon>
        <taxon>Nitrospinales</taxon>
        <taxon>Nitrospinaceae</taxon>
        <taxon>Candidatus Nitronauta</taxon>
    </lineage>
</organism>
<gene>
    <name evidence="2" type="ORF">G3M70_07165</name>
</gene>
<dbReference type="Pfam" id="PF06252">
    <property type="entry name" value="GemA"/>
    <property type="match status" value="1"/>
</dbReference>
<name>A0A7T0BVE3_9BACT</name>
<evidence type="ECO:0000313" key="3">
    <source>
        <dbReference type="Proteomes" id="UP000594688"/>
    </source>
</evidence>
<accession>A0A7T0BVE3</accession>
<dbReference type="Proteomes" id="UP000594688">
    <property type="component" value="Chromosome"/>
</dbReference>
<evidence type="ECO:0000256" key="1">
    <source>
        <dbReference type="SAM" id="MobiDB-lite"/>
    </source>
</evidence>
<dbReference type="KEGG" id="nli:G3M70_07165"/>
<protein>
    <submittedName>
        <fullName evidence="2">Regulatory protein GemA</fullName>
    </submittedName>
</protein>
<dbReference type="EMBL" id="CP048685">
    <property type="protein sequence ID" value="QPJ61676.1"/>
    <property type="molecule type" value="Genomic_DNA"/>
</dbReference>
<proteinExistence type="predicted"/>
<sequence length="152" mass="16849">MPSQAMLAKIHIAKKELNLDDTEYRELLFGETEKTSAKDLTDAEASKVIQAFESLGWVGSAPPSPKGAGGASSSSGLKNRFSNLDGRPGMATAKQLRMIEAIWMKHPGIQIKTGEALRRFLKNKFNLDGLRFIERDQVGKIKTAIESIRRYQ</sequence>
<dbReference type="AlphaFoldDB" id="A0A7T0BVE3"/>
<dbReference type="InterPro" id="IPR009363">
    <property type="entry name" value="Phage_Mu_Gp16"/>
</dbReference>
<feature type="region of interest" description="Disordered" evidence="1">
    <location>
        <begin position="57"/>
        <end position="88"/>
    </location>
</feature>
<reference evidence="2 3" key="1">
    <citation type="submission" date="2020-02" db="EMBL/GenBank/DDBJ databases">
        <title>Genomic and physiological characterization of two novel Nitrospinaceae genera.</title>
        <authorList>
            <person name="Mueller A.J."/>
            <person name="Jung M.-Y."/>
            <person name="Strachan C.R."/>
            <person name="Herbold C.W."/>
            <person name="Kirkegaard R.H."/>
            <person name="Daims H."/>
        </authorList>
    </citation>
    <scope>NUCLEOTIDE SEQUENCE [LARGE SCALE GENOMIC DNA]</scope>
    <source>
        <strain evidence="2">EB</strain>
    </source>
</reference>
<evidence type="ECO:0000313" key="2">
    <source>
        <dbReference type="EMBL" id="QPJ61676.1"/>
    </source>
</evidence>